<dbReference type="PANTHER" id="PTHR36924">
    <property type="entry name" value="ANTITOXIN HIGA-1"/>
    <property type="match status" value="1"/>
</dbReference>
<feature type="domain" description="HTH cro/C1-type" evidence="2">
    <location>
        <begin position="26"/>
        <end position="74"/>
    </location>
</feature>
<dbReference type="Pfam" id="PF01381">
    <property type="entry name" value="HTH_3"/>
    <property type="match status" value="1"/>
</dbReference>
<dbReference type="RefSeq" id="WP_067695847.1">
    <property type="nucleotide sequence ID" value="NZ_WTYC01000001.1"/>
</dbReference>
<evidence type="ECO:0000259" key="2">
    <source>
        <dbReference type="PROSITE" id="PS50943"/>
    </source>
</evidence>
<dbReference type="EMBL" id="WTYC01000001">
    <property type="protein sequence ID" value="MXO47316.1"/>
    <property type="molecule type" value="Genomic_DNA"/>
</dbReference>
<accession>A0A844XPC7</accession>
<organism evidence="3 4">
    <name type="scientific">Qipengyuania vulgaris</name>
    <dbReference type="NCBI Taxonomy" id="291985"/>
    <lineage>
        <taxon>Bacteria</taxon>
        <taxon>Pseudomonadati</taxon>
        <taxon>Pseudomonadota</taxon>
        <taxon>Alphaproteobacteria</taxon>
        <taxon>Sphingomonadales</taxon>
        <taxon>Erythrobacteraceae</taxon>
        <taxon>Qipengyuania</taxon>
    </lineage>
</organism>
<dbReference type="Proteomes" id="UP000448199">
    <property type="component" value="Unassembled WGS sequence"/>
</dbReference>
<dbReference type="Gene3D" id="1.10.260.40">
    <property type="entry name" value="lambda repressor-like DNA-binding domains"/>
    <property type="match status" value="1"/>
</dbReference>
<evidence type="ECO:0000256" key="1">
    <source>
        <dbReference type="ARBA" id="ARBA00023125"/>
    </source>
</evidence>
<keyword evidence="4" id="KW-1185">Reference proteome</keyword>
<evidence type="ECO:0000313" key="4">
    <source>
        <dbReference type="Proteomes" id="UP000448199"/>
    </source>
</evidence>
<dbReference type="NCBIfam" id="TIGR02607">
    <property type="entry name" value="antidote_HigA"/>
    <property type="match status" value="1"/>
</dbReference>
<reference evidence="3 4" key="1">
    <citation type="submission" date="2019-12" db="EMBL/GenBank/DDBJ databases">
        <title>Genomic-based taxomic classification of the family Erythrobacteraceae.</title>
        <authorList>
            <person name="Xu L."/>
        </authorList>
    </citation>
    <scope>NUCLEOTIDE SEQUENCE [LARGE SCALE GENOMIC DNA]</scope>
    <source>
        <strain evidence="3 4">DSM 17792</strain>
    </source>
</reference>
<dbReference type="CDD" id="cd00093">
    <property type="entry name" value="HTH_XRE"/>
    <property type="match status" value="1"/>
</dbReference>
<dbReference type="InterPro" id="IPR013430">
    <property type="entry name" value="Toxin_antidote_HigA"/>
</dbReference>
<sequence>MGTATQFRTEHPGHPGRFLKIKLIDERGISVTEAAKALGVARPSLSKLINQRVHLSPEMAVRLEKAFGFPLEAMMQMQTAFDIAEARKKNREIEVQPFQFVGTTSMSQSANREAVR</sequence>
<dbReference type="InterPro" id="IPR001387">
    <property type="entry name" value="Cro/C1-type_HTH"/>
</dbReference>
<proteinExistence type="predicted"/>
<dbReference type="SUPFAM" id="SSF47413">
    <property type="entry name" value="lambda repressor-like DNA-binding domains"/>
    <property type="match status" value="1"/>
</dbReference>
<dbReference type="PANTHER" id="PTHR36924:SF1">
    <property type="entry name" value="ANTITOXIN HIGA-1"/>
    <property type="match status" value="1"/>
</dbReference>
<keyword evidence="1" id="KW-0238">DNA-binding</keyword>
<dbReference type="AlphaFoldDB" id="A0A844XPC7"/>
<dbReference type="OrthoDB" id="7205516at2"/>
<name>A0A844XPC7_9SPHN</name>
<protein>
    <submittedName>
        <fullName evidence="3">HigA family addiction module antidote protein</fullName>
    </submittedName>
</protein>
<evidence type="ECO:0000313" key="3">
    <source>
        <dbReference type="EMBL" id="MXO47316.1"/>
    </source>
</evidence>
<gene>
    <name evidence="3" type="ORF">GRI69_03465</name>
</gene>
<dbReference type="InterPro" id="IPR010982">
    <property type="entry name" value="Lambda_DNA-bd_dom_sf"/>
</dbReference>
<comment type="caution">
    <text evidence="3">The sequence shown here is derived from an EMBL/GenBank/DDBJ whole genome shotgun (WGS) entry which is preliminary data.</text>
</comment>
<dbReference type="GO" id="GO:0003677">
    <property type="term" value="F:DNA binding"/>
    <property type="evidence" value="ECO:0007669"/>
    <property type="project" value="UniProtKB-KW"/>
</dbReference>
<dbReference type="SMART" id="SM00530">
    <property type="entry name" value="HTH_XRE"/>
    <property type="match status" value="1"/>
</dbReference>
<dbReference type="PROSITE" id="PS50943">
    <property type="entry name" value="HTH_CROC1"/>
    <property type="match status" value="1"/>
</dbReference>